<accession>A0A151LNK1</accession>
<feature type="region of interest" description="Disordered" evidence="1">
    <location>
        <begin position="180"/>
        <end position="199"/>
    </location>
</feature>
<keyword evidence="2" id="KW-1133">Transmembrane helix</keyword>
<dbReference type="KEGG" id="pgab:PGSY75_0822200"/>
<feature type="transmembrane region" description="Helical" evidence="2">
    <location>
        <begin position="859"/>
        <end position="877"/>
    </location>
</feature>
<feature type="transmembrane region" description="Helical" evidence="2">
    <location>
        <begin position="1248"/>
        <end position="1271"/>
    </location>
</feature>
<dbReference type="InterPro" id="IPR039881">
    <property type="entry name" value="PCIF1-like"/>
</dbReference>
<dbReference type="VEuPathDB" id="PlasmoDB:PGABG01_0822200"/>
<dbReference type="PANTHER" id="PTHR21727:SF0">
    <property type="entry name" value="MRNA (2'-O-METHYLADENOSINE-N(6)-)-METHYLTRANSFERASE"/>
    <property type="match status" value="1"/>
</dbReference>
<dbReference type="EMBL" id="LVLB01000009">
    <property type="protein sequence ID" value="KYO00813.1"/>
    <property type="molecule type" value="Genomic_DNA"/>
</dbReference>
<evidence type="ECO:0000313" key="4">
    <source>
        <dbReference type="EMBL" id="KYO00813.1"/>
    </source>
</evidence>
<dbReference type="RefSeq" id="XP_018642314.1">
    <property type="nucleotide sequence ID" value="XM_018785347.1"/>
</dbReference>
<evidence type="ECO:0000313" key="5">
    <source>
        <dbReference type="Proteomes" id="UP000076004"/>
    </source>
</evidence>
<dbReference type="GO" id="GO:0016422">
    <property type="term" value="F:mRNA (2'-O-methyladenosine-N6-)-methyltransferase activity"/>
    <property type="evidence" value="ECO:0007669"/>
    <property type="project" value="InterPro"/>
</dbReference>
<feature type="compositionally biased region" description="Low complexity" evidence="1">
    <location>
        <begin position="180"/>
        <end position="196"/>
    </location>
</feature>
<protein>
    <submittedName>
        <fullName evidence="4">Putative membrane protein</fullName>
    </submittedName>
</protein>
<feature type="compositionally biased region" description="Low complexity" evidence="1">
    <location>
        <begin position="571"/>
        <end position="604"/>
    </location>
</feature>
<evidence type="ECO:0000256" key="2">
    <source>
        <dbReference type="SAM" id="Phobius"/>
    </source>
</evidence>
<feature type="transmembrane region" description="Helical" evidence="2">
    <location>
        <begin position="1188"/>
        <end position="1209"/>
    </location>
</feature>
<dbReference type="Proteomes" id="UP000076004">
    <property type="component" value="Unassembled WGS sequence"/>
</dbReference>
<keyword evidence="2" id="KW-0472">Membrane</keyword>
<feature type="transmembrane region" description="Helical" evidence="2">
    <location>
        <begin position="1165"/>
        <end position="1182"/>
    </location>
</feature>
<evidence type="ECO:0000256" key="1">
    <source>
        <dbReference type="SAM" id="MobiDB-lite"/>
    </source>
</evidence>
<sequence>MMALCIKDEYKLQDEIIKLRRSLINIFCYELFYSPNKKLKNKLLDIKRKDQYYNKGSFLFNGEYNNVYNYDNIDDESYLCSYKKYRHKINKIFKRFMLKKYTYNKIKKKENDNNINTYCELRKNICFIEKEILNRSLFNINIKYSNYDIEKKYMYLYFLFIKFMSALKTKKKNIIIINNNNNNNNNKNNNKKNNNNVSSRHNPPCCNHSFFSCSYIKKFALFVNYLLNRKKGNIYFELLKGHIKSTMNLKIHKNKYKNVNEHIYQKKYINYYHDIILYKYKPIIKYEKKKIHKNNIYIYYYIKYPVQKKNCSYNFSLHRYQKYYYIKYIKNKIHDVFLYSQKKKKNIYILSVNINKLKLVVNKFIYNDFYYNLINSIFYSIINIPLQYVCDTFIYYLICYDTDVVNDDNSLWSHKEYNNNNNNNNYNYNNNNNKIDVCYIKRHNDNFLHFLKYFFLSSDQYKKDIKNNLSHSQRSFLFYFINHIKLLLKNNIKNMLYLTLSNVDKIIYNDMSLEYIFYLFLFYFIFLDIKIYSTIFINLDEAYLSYEEIKIFKYFIKGCTDHIKKNHQNNKNHQNDQNNQNHQNHQNNQNNKNHQNHQNNNQNNDIFNSYNKTNVNKPTNTYNNKKSRDFFHICLLCSYNMLNEEKIFMREKIKIFCYIIYYILYINHFSCDKNEYDSFLHYFLFYNFKKKKLTWFNIYPLFSNRQKWLHDEYNENLFINYDHTCCHVTKKKIQRYYKKYLIKLFIDKKYKCYKYFIKLLNEEEQNITYFKKDIFKNKHRINQYNNISYNKNNSNENIYNNFINKNSFLKHQKVYAYNKETTYNQQQFYNYIIHMFSLFYENLKLFLLRLLQNIYHNTLIYINVYMYLYMIRSYYLIQRHQKIKVKNLKYKIYKKYKKYYKYNNKLLINYSSERHLANIKDITCIKKKIGRKVSNFLKYTIINLFINLYNNYLFILNKIKVKKCTIIFLTKYMKLLLYIGRNILQIYTHPQNYIQFVCKLANSVNMYIYKYMRCYNDISCIYSMKNDKMKYKIMSTYILYKFFSINKTATNMSIHNIKKKKKKKLCKEIWSYFIKTNGNHNIYLEKYIKKILLYKGVQKNIFHNIYVHIKEDHFSIQTKHNFIIFKLKCKEDDNTNTLQNIYYQINGKKYFVFDNLYKLKKTYKINYIILCLLFYRYCYFFYTYNSFIFSYLFTNFFCICIDCLNKYIIIKNCQGKKKETCQDNSHDCFYKQNGILKKNRNHILIKNFYYLLFFLLIRYHTIIGSISHSGLQNCIPKRIMNVLKKYMNVNVECFSSPFNSVLECYCSFFSDIDIFFGSKGDFFKYTLQSGVYEVNPPFDIFLINKLIIYILFNLKMDVNHLTFFLIIPYMKDINYYYELLFSSPYLSHFFLLQRNTYTFSTRLFEGRENEYISTCDCFVFILQNKKAQIENRVHKKKVLKIKKLWQNVDHI</sequence>
<dbReference type="PANTHER" id="PTHR21727">
    <property type="entry name" value="PHOSPHORYLATED CTD INTERACTING FACTOR 1"/>
    <property type="match status" value="1"/>
</dbReference>
<organism evidence="4 5">
    <name type="scientific">Plasmodium gaboni</name>
    <dbReference type="NCBI Taxonomy" id="647221"/>
    <lineage>
        <taxon>Eukaryota</taxon>
        <taxon>Sar</taxon>
        <taxon>Alveolata</taxon>
        <taxon>Apicomplexa</taxon>
        <taxon>Aconoidasida</taxon>
        <taxon>Haemosporida</taxon>
        <taxon>Plasmodiidae</taxon>
        <taxon>Plasmodium</taxon>
        <taxon>Plasmodium (Laverania)</taxon>
    </lineage>
</organism>
<name>A0A151LNK1_9APIC</name>
<dbReference type="VEuPathDB" id="PlasmoDB:PGSY75_0822200"/>
<feature type="transmembrane region" description="Helical" evidence="2">
    <location>
        <begin position="515"/>
        <end position="537"/>
    </location>
</feature>
<evidence type="ECO:0000259" key="3">
    <source>
        <dbReference type="Pfam" id="PF12237"/>
    </source>
</evidence>
<reference evidence="4 5" key="1">
    <citation type="journal article" date="2016" name="Nat. Commun.">
        <title>Genomes of cryptic chimpanzee Plasmodium species reveal key evolutionary events leading to human malaria.</title>
        <authorList>
            <person name="Sundararaman S.A."/>
            <person name="Plenderleith L.J."/>
            <person name="Liu W."/>
            <person name="Loy D.E."/>
            <person name="Learn G.H."/>
            <person name="Li Y."/>
            <person name="Shaw K.S."/>
            <person name="Ayouba A."/>
            <person name="Peeters M."/>
            <person name="Speede S."/>
            <person name="Shaw G.M."/>
            <person name="Bushman F.D."/>
            <person name="Brisson D."/>
            <person name="Rayner J.C."/>
            <person name="Sharp P.M."/>
            <person name="Hahn B.H."/>
        </authorList>
    </citation>
    <scope>NUCLEOTIDE SEQUENCE [LARGE SCALE GENOMIC DNA]</scope>
    <source>
        <strain evidence="4 5">SY75</strain>
    </source>
</reference>
<dbReference type="Pfam" id="PF12237">
    <property type="entry name" value="PCIF1_WW"/>
    <property type="match status" value="1"/>
</dbReference>
<dbReference type="GO" id="GO:0099122">
    <property type="term" value="F:RNA polymerase II C-terminal domain binding"/>
    <property type="evidence" value="ECO:0007669"/>
    <property type="project" value="InterPro"/>
</dbReference>
<proteinExistence type="predicted"/>
<keyword evidence="2" id="KW-0812">Transmembrane</keyword>
<gene>
    <name evidence="4" type="ORF">PGSY75_0822200</name>
</gene>
<comment type="caution">
    <text evidence="4">The sequence shown here is derived from an EMBL/GenBank/DDBJ whole genome shotgun (WGS) entry which is preliminary data.</text>
</comment>
<dbReference type="GeneID" id="29775966"/>
<feature type="domain" description="PCIF1 WW" evidence="3">
    <location>
        <begin position="1244"/>
        <end position="1399"/>
    </location>
</feature>
<dbReference type="InterPro" id="IPR022035">
    <property type="entry name" value="PCIF1_WW"/>
</dbReference>
<feature type="region of interest" description="Disordered" evidence="1">
    <location>
        <begin position="566"/>
        <end position="610"/>
    </location>
</feature>